<dbReference type="ExpressionAtlas" id="M1CGL3">
    <property type="expression patterns" value="baseline"/>
</dbReference>
<sequence>MVGKMIGSSASPNGSFTSAMTLTKEELTCVPKRYILPPSLRPNGAEYNTCLPIVDLSYLQHPLVRPQIIQEVHLACKKFGFFQVLLVMHCRVVSMSPATAY</sequence>
<dbReference type="InterPro" id="IPR027443">
    <property type="entry name" value="IPNS-like_sf"/>
</dbReference>
<name>M1CGL3_SOLTU</name>
<protein>
    <submittedName>
        <fullName evidence="1">Flavonol synthase/flavanone 3-hydroxylase</fullName>
    </submittedName>
</protein>
<dbReference type="Gramene" id="PGSC0003DMT400067045">
    <property type="protein sequence ID" value="PGSC0003DMT400067045"/>
    <property type="gene ID" value="PGSC0003DMG400026057"/>
</dbReference>
<reference evidence="1" key="2">
    <citation type="submission" date="2015-06" db="UniProtKB">
        <authorList>
            <consortium name="EnsemblPlants"/>
        </authorList>
    </citation>
    <scope>IDENTIFICATION</scope>
    <source>
        <strain evidence="1">DM1-3 516 R44</strain>
    </source>
</reference>
<evidence type="ECO:0000313" key="1">
    <source>
        <dbReference type="EnsemblPlants" id="PGSC0003DMT400067045"/>
    </source>
</evidence>
<organism evidence="1 2">
    <name type="scientific">Solanum tuberosum</name>
    <name type="common">Potato</name>
    <dbReference type="NCBI Taxonomy" id="4113"/>
    <lineage>
        <taxon>Eukaryota</taxon>
        <taxon>Viridiplantae</taxon>
        <taxon>Streptophyta</taxon>
        <taxon>Embryophyta</taxon>
        <taxon>Tracheophyta</taxon>
        <taxon>Spermatophyta</taxon>
        <taxon>Magnoliopsida</taxon>
        <taxon>eudicotyledons</taxon>
        <taxon>Gunneridae</taxon>
        <taxon>Pentapetalae</taxon>
        <taxon>asterids</taxon>
        <taxon>lamiids</taxon>
        <taxon>Solanales</taxon>
        <taxon>Solanaceae</taxon>
        <taxon>Solanoideae</taxon>
        <taxon>Solaneae</taxon>
        <taxon>Solanum</taxon>
    </lineage>
</organism>
<dbReference type="Proteomes" id="UP000011115">
    <property type="component" value="Unassembled WGS sequence"/>
</dbReference>
<dbReference type="Gene3D" id="2.60.120.330">
    <property type="entry name" value="B-lactam Antibiotic, Isopenicillin N Synthase, Chain"/>
    <property type="match status" value="1"/>
</dbReference>
<reference evidence="2" key="1">
    <citation type="journal article" date="2011" name="Nature">
        <title>Genome sequence and analysis of the tuber crop potato.</title>
        <authorList>
            <consortium name="The Potato Genome Sequencing Consortium"/>
        </authorList>
    </citation>
    <scope>NUCLEOTIDE SEQUENCE [LARGE SCALE GENOMIC DNA]</scope>
    <source>
        <strain evidence="2">cv. DM1-3 516 R44</strain>
    </source>
</reference>
<keyword evidence="2" id="KW-1185">Reference proteome</keyword>
<dbReference type="SUPFAM" id="SSF51197">
    <property type="entry name" value="Clavaminate synthase-like"/>
    <property type="match status" value="1"/>
</dbReference>
<proteinExistence type="predicted"/>
<evidence type="ECO:0000313" key="2">
    <source>
        <dbReference type="Proteomes" id="UP000011115"/>
    </source>
</evidence>
<accession>M1CGL3</accession>
<dbReference type="EnsemblPlants" id="PGSC0003DMT400067045">
    <property type="protein sequence ID" value="PGSC0003DMT400067045"/>
    <property type="gene ID" value="PGSC0003DMG400026057"/>
</dbReference>
<dbReference type="AlphaFoldDB" id="M1CGL3"/>
<dbReference type="HOGENOM" id="CLU_2296630_0_0_1"/>